<dbReference type="RefSeq" id="XP_014183359.1">
    <property type="nucleotide sequence ID" value="XM_014327884.1"/>
</dbReference>
<accession>J6F571</accession>
<evidence type="ECO:0000313" key="2">
    <source>
        <dbReference type="EMBL" id="EJT52174.1"/>
    </source>
</evidence>
<organism evidence="2 3">
    <name type="scientific">Trichosporon asahii var. asahii (strain ATCC 90039 / CBS 2479 / JCM 2466 / KCTC 7840 / NBRC 103889/ NCYC 2677 / UAMH 7654)</name>
    <name type="common">Yeast</name>
    <dbReference type="NCBI Taxonomy" id="1186058"/>
    <lineage>
        <taxon>Eukaryota</taxon>
        <taxon>Fungi</taxon>
        <taxon>Dikarya</taxon>
        <taxon>Basidiomycota</taxon>
        <taxon>Agaricomycotina</taxon>
        <taxon>Tremellomycetes</taxon>
        <taxon>Trichosporonales</taxon>
        <taxon>Trichosporonaceae</taxon>
        <taxon>Trichosporon</taxon>
    </lineage>
</organism>
<name>J6F571_TRIAS</name>
<reference evidence="2 3" key="1">
    <citation type="journal article" date="2012" name="Eukaryot. Cell">
        <title>Draft genome sequence of CBS 2479, the standard type strain of Trichosporon asahii.</title>
        <authorList>
            <person name="Yang R.Y."/>
            <person name="Li H.T."/>
            <person name="Zhu H."/>
            <person name="Zhou G.P."/>
            <person name="Wang M."/>
            <person name="Wang L."/>
        </authorList>
    </citation>
    <scope>NUCLEOTIDE SEQUENCE [LARGE SCALE GENOMIC DNA]</scope>
    <source>
        <strain evidence="3">ATCC 90039 / CBS 2479 / JCM 2466 / KCTC 7840 / NCYC 2677 / UAMH 7654</strain>
    </source>
</reference>
<evidence type="ECO:0000313" key="3">
    <source>
        <dbReference type="Proteomes" id="UP000002748"/>
    </source>
</evidence>
<gene>
    <name evidence="2" type="ORF">A1Q1_06280</name>
</gene>
<evidence type="ECO:0000256" key="1">
    <source>
        <dbReference type="SAM" id="MobiDB-lite"/>
    </source>
</evidence>
<feature type="compositionally biased region" description="Low complexity" evidence="1">
    <location>
        <begin position="81"/>
        <end position="90"/>
    </location>
</feature>
<protein>
    <submittedName>
        <fullName evidence="2">Uncharacterized protein</fullName>
    </submittedName>
</protein>
<feature type="compositionally biased region" description="Basic and acidic residues" evidence="1">
    <location>
        <begin position="19"/>
        <end position="28"/>
    </location>
</feature>
<dbReference type="EMBL" id="ALBS01000032">
    <property type="protein sequence ID" value="EJT52174.1"/>
    <property type="molecule type" value="Genomic_DNA"/>
</dbReference>
<dbReference type="Proteomes" id="UP000002748">
    <property type="component" value="Unassembled WGS sequence"/>
</dbReference>
<proteinExistence type="predicted"/>
<dbReference type="VEuPathDB" id="FungiDB:A1Q1_06280"/>
<dbReference type="AlphaFoldDB" id="J6F571"/>
<feature type="compositionally biased region" description="Low complexity" evidence="1">
    <location>
        <begin position="98"/>
        <end position="112"/>
    </location>
</feature>
<dbReference type="HOGENOM" id="CLU_1367105_0_0_1"/>
<comment type="caution">
    <text evidence="2">The sequence shown here is derived from an EMBL/GenBank/DDBJ whole genome shotgun (WGS) entry which is preliminary data.</text>
</comment>
<sequence>MSSPTISSKKHKMECAGSKSHDTLKALPEKVIPNPVDERQTPTEIVEIAAATNSDDTTDSRAESKQGLSETIGDADSTQSLPTLPKLPVITPLPPLPSVSSSDPGSMSDMLSAVASIGSDPPSASAAPTLRQDMTETEVDAAIQAEMAELKAEIAALRSSIGDSAGVGYEDQGQEKDGEDNVLHMAQFKLDHVEESMRRL</sequence>
<dbReference type="GeneID" id="25989792"/>
<dbReference type="KEGG" id="tasa:A1Q1_06280"/>
<feature type="region of interest" description="Disordered" evidence="1">
    <location>
        <begin position="1"/>
        <end position="132"/>
    </location>
</feature>